<evidence type="ECO:0000256" key="1">
    <source>
        <dbReference type="SAM" id="MobiDB-lite"/>
    </source>
</evidence>
<reference evidence="2 3" key="1">
    <citation type="submission" date="2020-08" db="EMBL/GenBank/DDBJ databases">
        <title>Genomic Encyclopedia of Type Strains, Phase IV (KMG-V): Genome sequencing to study the core and pangenomes of soil and plant-associated prokaryotes.</title>
        <authorList>
            <person name="Whitman W."/>
        </authorList>
    </citation>
    <scope>NUCLEOTIDE SEQUENCE [LARGE SCALE GENOMIC DNA]</scope>
    <source>
        <strain evidence="2 3">SEMIA 4074</strain>
    </source>
</reference>
<proteinExistence type="predicted"/>
<evidence type="ECO:0000313" key="3">
    <source>
        <dbReference type="Proteomes" id="UP000524492"/>
    </source>
</evidence>
<keyword evidence="3" id="KW-1185">Reference proteome</keyword>
<feature type="region of interest" description="Disordered" evidence="1">
    <location>
        <begin position="41"/>
        <end position="69"/>
    </location>
</feature>
<name>A0A7W6VSL4_9HYPH</name>
<evidence type="ECO:0000313" key="2">
    <source>
        <dbReference type="EMBL" id="MBB4195659.1"/>
    </source>
</evidence>
<gene>
    <name evidence="2" type="ORF">GGD53_005856</name>
</gene>
<accession>A0A7W6VSL4</accession>
<dbReference type="EMBL" id="JACIFV010000035">
    <property type="protein sequence ID" value="MBB4195659.1"/>
    <property type="molecule type" value="Genomic_DNA"/>
</dbReference>
<comment type="caution">
    <text evidence="2">The sequence shown here is derived from an EMBL/GenBank/DDBJ whole genome shotgun (WGS) entry which is preliminary data.</text>
</comment>
<dbReference type="AlphaFoldDB" id="A0A7W6VSL4"/>
<dbReference type="Proteomes" id="UP000524492">
    <property type="component" value="Unassembled WGS sequence"/>
</dbReference>
<protein>
    <submittedName>
        <fullName evidence="2">Uncharacterized protein</fullName>
    </submittedName>
</protein>
<feature type="compositionally biased region" description="Low complexity" evidence="1">
    <location>
        <begin position="50"/>
        <end position="64"/>
    </location>
</feature>
<sequence length="99" mass="10808">MCAVSLDGWKLEDENGRTQTLSGTLAAGELRTIALNAAAGGPQLANRGGATPTERSPTASATARARPRTRSGRRFFDWRLRLLVCQAWQWKDKLLNPSL</sequence>
<organism evidence="2 3">
    <name type="scientific">Rhizobium aethiopicum</name>
    <dbReference type="NCBI Taxonomy" id="1138170"/>
    <lineage>
        <taxon>Bacteria</taxon>
        <taxon>Pseudomonadati</taxon>
        <taxon>Pseudomonadota</taxon>
        <taxon>Alphaproteobacteria</taxon>
        <taxon>Hyphomicrobiales</taxon>
        <taxon>Rhizobiaceae</taxon>
        <taxon>Rhizobium/Agrobacterium group</taxon>
        <taxon>Rhizobium</taxon>
    </lineage>
</organism>